<gene>
    <name evidence="2" type="primary">SLX5_1</name>
    <name evidence="2" type="ORF">GRS66_000728</name>
</gene>
<evidence type="ECO:0000313" key="3">
    <source>
        <dbReference type="Proteomes" id="UP000501346"/>
    </source>
</evidence>
<feature type="region of interest" description="Disordered" evidence="1">
    <location>
        <begin position="1"/>
        <end position="23"/>
    </location>
</feature>
<feature type="compositionally biased region" description="Low complexity" evidence="1">
    <location>
        <begin position="11"/>
        <end position="21"/>
    </location>
</feature>
<dbReference type="PANTHER" id="PTHR28042:SF1">
    <property type="entry name" value="E3 UBIQUITIN-PROTEIN LIGASE COMPLEX SLX5-SLX8 SUBUNIT SLX5"/>
    <property type="match status" value="1"/>
</dbReference>
<dbReference type="AlphaFoldDB" id="A0A6C1DPI0"/>
<name>A0A6C1DPI0_SACPS</name>
<reference evidence="2 3" key="1">
    <citation type="journal article" date="2019" name="BMC Genomics">
        <title>Chromosome level assembly and comparative genome analysis confirm lager-brewing yeasts originated from a single hybridization.</title>
        <authorList>
            <person name="Salazar A.N."/>
            <person name="Gorter de Vries A.R."/>
            <person name="van den Broek M."/>
            <person name="Brouwers N."/>
            <person name="de la Torre Cortes P."/>
            <person name="Kuijpers N.G.A."/>
            <person name="Daran J.G."/>
            <person name="Abeel T."/>
        </authorList>
    </citation>
    <scope>NUCLEOTIDE SEQUENCE [LARGE SCALE GENOMIC DNA]</scope>
    <source>
        <strain evidence="2 3">CBS 1483</strain>
    </source>
</reference>
<keyword evidence="3" id="KW-1185">Reference proteome</keyword>
<dbReference type="PANTHER" id="PTHR28042">
    <property type="entry name" value="E3 UBIQUITIN-PROTEIN LIGASE COMPLEX SLX5-SLX8 SUBUNIT SLX5"/>
    <property type="match status" value="1"/>
</dbReference>
<dbReference type="EMBL" id="CP048985">
    <property type="protein sequence ID" value="QID78520.1"/>
    <property type="molecule type" value="Genomic_DNA"/>
</dbReference>
<proteinExistence type="predicted"/>
<dbReference type="GO" id="GO:0004842">
    <property type="term" value="F:ubiquitin-protein transferase activity"/>
    <property type="evidence" value="ECO:0007669"/>
    <property type="project" value="TreeGrafter"/>
</dbReference>
<organism evidence="2 3">
    <name type="scientific">Saccharomyces pastorianus</name>
    <name type="common">Lager yeast</name>
    <name type="synonym">Saccharomyces cerevisiae x Saccharomyces eubayanus</name>
    <dbReference type="NCBI Taxonomy" id="27292"/>
    <lineage>
        <taxon>Eukaryota</taxon>
        <taxon>Fungi</taxon>
        <taxon>Dikarya</taxon>
        <taxon>Ascomycota</taxon>
        <taxon>Saccharomycotina</taxon>
        <taxon>Saccharomycetes</taxon>
        <taxon>Saccharomycetales</taxon>
        <taxon>Saccharomycetaceae</taxon>
        <taxon>Saccharomyces</taxon>
    </lineage>
</organism>
<dbReference type="InterPro" id="IPR038886">
    <property type="entry name" value="E3_SLX5/Rfp1"/>
</dbReference>
<evidence type="ECO:0000256" key="1">
    <source>
        <dbReference type="SAM" id="MobiDB-lite"/>
    </source>
</evidence>
<accession>A0A6C1DPI0</accession>
<protein>
    <submittedName>
        <fullName evidence="2">E3 ubiquitin-protein ligase complex slx5-SLX8 subunit slx5</fullName>
    </submittedName>
</protein>
<feature type="region of interest" description="Disordered" evidence="1">
    <location>
        <begin position="63"/>
        <end position="89"/>
    </location>
</feature>
<feature type="compositionally biased region" description="Polar residues" evidence="1">
    <location>
        <begin position="70"/>
        <end position="89"/>
    </location>
</feature>
<dbReference type="Proteomes" id="UP000501346">
    <property type="component" value="Chromosome ScIV"/>
</dbReference>
<sequence>MHSDTNGRTKSNNSPSDNNPNETVILIDSDKEEDASIREANLPVRLYPDRRVGRRRDALNRFVRSDSRSRNSQRTHITASSERPDFQANNNDITIIREVGRFFGDDGPIDPSAHYVDLDQEPGSETLETPRTIQVDNTNGYLNDNGNNNESDDGLTIVEERTTRPRVTLNLPGGERLEVTATTTDIPIRRSFEFQEDLGASRRQLLRRSATRARNLFVDRSDENDEDWTDDTHNLPEAIQRARRESRMRMSRRIAERQRRVQQQRVSSDENISTSIRLQSIRERIQSYTPDIRSAFHRAESLHEFRSILQNVAPITLQECEEELMALFTEFRNQLLQNWAIDRVRNTQEEALRLHREALERQERTAGRVFHRGTLRESITNYLNFNGEDGFLSRLWSGPALSDADEERHTQNIINMIQEREERERDVVMKNLMNKTRAQQEEFEARAASLPEGYSASFDTTPKMKLDITKNGKEETIIVTDDDLAKTLEDIPVCCLCGAELGVGIPDDFTGISQKDRGVSFEGLVSKYKFHCPYQTLARPSMLDRDLSKRTFIASCGHAFCGRCFARIDNAKKKSKMPKKKLAQLKGSAHPDNYGPKLCPADSCKKLIRSRGRLKEVYF</sequence>
<dbReference type="GO" id="GO:0033768">
    <property type="term" value="C:SUMO-targeted ubiquitin ligase complex"/>
    <property type="evidence" value="ECO:0007669"/>
    <property type="project" value="TreeGrafter"/>
</dbReference>
<evidence type="ECO:0000313" key="2">
    <source>
        <dbReference type="EMBL" id="QID78520.1"/>
    </source>
</evidence>
<dbReference type="OrthoDB" id="4090114at2759"/>